<comment type="caution">
    <text evidence="2">The sequence shown here is derived from an EMBL/GenBank/DDBJ whole genome shotgun (WGS) entry which is preliminary data.</text>
</comment>
<dbReference type="Gene3D" id="3.40.960.10">
    <property type="entry name" value="VSR Endonuclease"/>
    <property type="match status" value="1"/>
</dbReference>
<proteinExistence type="predicted"/>
<feature type="domain" description="DUF559" evidence="1">
    <location>
        <begin position="11"/>
        <end position="67"/>
    </location>
</feature>
<dbReference type="AlphaFoldDB" id="A0A0F9STH8"/>
<organism evidence="2">
    <name type="scientific">marine sediment metagenome</name>
    <dbReference type="NCBI Taxonomy" id="412755"/>
    <lineage>
        <taxon>unclassified sequences</taxon>
        <taxon>metagenomes</taxon>
        <taxon>ecological metagenomes</taxon>
    </lineage>
</organism>
<sequence length="127" mass="15041">MLKTESGDYKGYIADFYLPDFQLIIEIDGQSHEGTRNYDQIRDKAFCREKQLRTLRITNQQTKDKKTCNSILRFALKDKLKQFTPRGKVKAKQPKPSLLHFETRAWDRMPMKHVKETAPVVKLRKKK</sequence>
<evidence type="ECO:0000313" key="2">
    <source>
        <dbReference type="EMBL" id="KKN32528.1"/>
    </source>
</evidence>
<dbReference type="InterPro" id="IPR007569">
    <property type="entry name" value="DUF559"/>
</dbReference>
<dbReference type="EMBL" id="LAZR01002246">
    <property type="protein sequence ID" value="KKN32528.1"/>
    <property type="molecule type" value="Genomic_DNA"/>
</dbReference>
<protein>
    <recommendedName>
        <fullName evidence="1">DUF559 domain-containing protein</fullName>
    </recommendedName>
</protein>
<name>A0A0F9STH8_9ZZZZ</name>
<dbReference type="Pfam" id="PF04480">
    <property type="entry name" value="DUF559"/>
    <property type="match status" value="1"/>
</dbReference>
<accession>A0A0F9STH8</accession>
<gene>
    <name evidence="2" type="ORF">LCGC14_0812930</name>
</gene>
<reference evidence="2" key="1">
    <citation type="journal article" date="2015" name="Nature">
        <title>Complex archaea that bridge the gap between prokaryotes and eukaryotes.</title>
        <authorList>
            <person name="Spang A."/>
            <person name="Saw J.H."/>
            <person name="Jorgensen S.L."/>
            <person name="Zaremba-Niedzwiedzka K."/>
            <person name="Martijn J."/>
            <person name="Lind A.E."/>
            <person name="van Eijk R."/>
            <person name="Schleper C."/>
            <person name="Guy L."/>
            <person name="Ettema T.J."/>
        </authorList>
    </citation>
    <scope>NUCLEOTIDE SEQUENCE</scope>
</reference>
<evidence type="ECO:0000259" key="1">
    <source>
        <dbReference type="Pfam" id="PF04480"/>
    </source>
</evidence>